<dbReference type="Gramene" id="KGN46085">
    <property type="protein sequence ID" value="KGN46085"/>
    <property type="gene ID" value="Csa_6G052110"/>
</dbReference>
<name>A0A0A0K8M6_CUCSA</name>
<dbReference type="Proteomes" id="UP000029981">
    <property type="component" value="Chromosome 6"/>
</dbReference>
<accession>A0A0A0K8M6</accession>
<reference evidence="1 2" key="2">
    <citation type="journal article" date="2009" name="PLoS ONE">
        <title>An integrated genetic and cytogenetic map of the cucumber genome.</title>
        <authorList>
            <person name="Ren Y."/>
            <person name="Zhang Z."/>
            <person name="Liu J."/>
            <person name="Staub J.E."/>
            <person name="Han Y."/>
            <person name="Cheng Z."/>
            <person name="Li X."/>
            <person name="Lu J."/>
            <person name="Miao H."/>
            <person name="Kang H."/>
            <person name="Xie B."/>
            <person name="Gu X."/>
            <person name="Wang X."/>
            <person name="Du Y."/>
            <person name="Jin W."/>
            <person name="Huang S."/>
        </authorList>
    </citation>
    <scope>NUCLEOTIDE SEQUENCE [LARGE SCALE GENOMIC DNA]</scope>
    <source>
        <strain evidence="2">cv. 9930</strain>
    </source>
</reference>
<dbReference type="EMBL" id="CM002927">
    <property type="protein sequence ID" value="KGN46085.1"/>
    <property type="molecule type" value="Genomic_DNA"/>
</dbReference>
<evidence type="ECO:0000313" key="1">
    <source>
        <dbReference type="EMBL" id="KGN46085.1"/>
    </source>
</evidence>
<keyword evidence="2" id="KW-1185">Reference proteome</keyword>
<sequence>MKKNHIENGLKNIKISLAGQGQGKTARAKGAWLTARKKGIRLTARKKGRGALYSGVEGSAHGSSVGARLTARLDSRGAITARRKVRLSTKWDTAHGSGKRGVSHGWVAFE</sequence>
<reference evidence="1 2" key="1">
    <citation type="journal article" date="2009" name="Nat. Genet.">
        <title>The genome of the cucumber, Cucumis sativus L.</title>
        <authorList>
            <person name="Huang S."/>
            <person name="Li R."/>
            <person name="Zhang Z."/>
            <person name="Li L."/>
            <person name="Gu X."/>
            <person name="Fan W."/>
            <person name="Lucas W.J."/>
            <person name="Wang X."/>
            <person name="Xie B."/>
            <person name="Ni P."/>
            <person name="Ren Y."/>
            <person name="Zhu H."/>
            <person name="Li J."/>
            <person name="Lin K."/>
            <person name="Jin W."/>
            <person name="Fei Z."/>
            <person name="Li G."/>
            <person name="Staub J."/>
            <person name="Kilian A."/>
            <person name="van der Vossen E.A."/>
            <person name="Wu Y."/>
            <person name="Guo J."/>
            <person name="He J."/>
            <person name="Jia Z."/>
            <person name="Ren Y."/>
            <person name="Tian G."/>
            <person name="Lu Y."/>
            <person name="Ruan J."/>
            <person name="Qian W."/>
            <person name="Wang M."/>
            <person name="Huang Q."/>
            <person name="Li B."/>
            <person name="Xuan Z."/>
            <person name="Cao J."/>
            <person name="Asan"/>
            <person name="Wu Z."/>
            <person name="Zhang J."/>
            <person name="Cai Q."/>
            <person name="Bai Y."/>
            <person name="Zhao B."/>
            <person name="Han Y."/>
            <person name="Li Y."/>
            <person name="Li X."/>
            <person name="Wang S."/>
            <person name="Shi Q."/>
            <person name="Liu S."/>
            <person name="Cho W.K."/>
            <person name="Kim J.Y."/>
            <person name="Xu Y."/>
            <person name="Heller-Uszynska K."/>
            <person name="Miao H."/>
            <person name="Cheng Z."/>
            <person name="Zhang S."/>
            <person name="Wu J."/>
            <person name="Yang Y."/>
            <person name="Kang H."/>
            <person name="Li M."/>
            <person name="Liang H."/>
            <person name="Ren X."/>
            <person name="Shi Z."/>
            <person name="Wen M."/>
            <person name="Jian M."/>
            <person name="Yang H."/>
            <person name="Zhang G."/>
            <person name="Yang Z."/>
            <person name="Chen R."/>
            <person name="Liu S."/>
            <person name="Li J."/>
            <person name="Ma L."/>
            <person name="Liu H."/>
            <person name="Zhou Y."/>
            <person name="Zhao J."/>
            <person name="Fang X."/>
            <person name="Li G."/>
            <person name="Fang L."/>
            <person name="Li Y."/>
            <person name="Liu D."/>
            <person name="Zheng H."/>
            <person name="Zhang Y."/>
            <person name="Qin N."/>
            <person name="Li Z."/>
            <person name="Yang G."/>
            <person name="Yang S."/>
            <person name="Bolund L."/>
            <person name="Kristiansen K."/>
            <person name="Zheng H."/>
            <person name="Li S."/>
            <person name="Zhang X."/>
            <person name="Yang H."/>
            <person name="Wang J."/>
            <person name="Sun R."/>
            <person name="Zhang B."/>
            <person name="Jiang S."/>
            <person name="Wang J."/>
            <person name="Du Y."/>
            <person name="Li S."/>
        </authorList>
    </citation>
    <scope>NUCLEOTIDE SEQUENCE [LARGE SCALE GENOMIC DNA]</scope>
    <source>
        <strain evidence="2">cv. 9930</strain>
    </source>
</reference>
<evidence type="ECO:0000313" key="2">
    <source>
        <dbReference type="Proteomes" id="UP000029981"/>
    </source>
</evidence>
<gene>
    <name evidence="1" type="ORF">Csa_6G052110</name>
</gene>
<dbReference type="AlphaFoldDB" id="A0A0A0K8M6"/>
<reference evidence="1 2" key="3">
    <citation type="journal article" date="2010" name="BMC Genomics">
        <title>Transcriptome sequencing and comparative analysis of cucumber flowers with different sex types.</title>
        <authorList>
            <person name="Guo S."/>
            <person name="Zheng Y."/>
            <person name="Joung J.G."/>
            <person name="Liu S."/>
            <person name="Zhang Z."/>
            <person name="Crasta O.R."/>
            <person name="Sobral B.W."/>
            <person name="Xu Y."/>
            <person name="Huang S."/>
            <person name="Fei Z."/>
        </authorList>
    </citation>
    <scope>NUCLEOTIDE SEQUENCE [LARGE SCALE GENOMIC DNA]</scope>
    <source>
        <strain evidence="2">cv. 9930</strain>
    </source>
</reference>
<proteinExistence type="predicted"/>
<protein>
    <submittedName>
        <fullName evidence="1">Uncharacterized protein</fullName>
    </submittedName>
</protein>
<reference evidence="1 2" key="4">
    <citation type="journal article" date="2011" name="BMC Genomics">
        <title>RNA-Seq improves annotation of protein-coding genes in the cucumber genome.</title>
        <authorList>
            <person name="Li Z."/>
            <person name="Zhang Z."/>
            <person name="Yan P."/>
            <person name="Huang S."/>
            <person name="Fei Z."/>
            <person name="Lin K."/>
        </authorList>
    </citation>
    <scope>NUCLEOTIDE SEQUENCE [LARGE SCALE GENOMIC DNA]</scope>
    <source>
        <strain evidence="2">cv. 9930</strain>
    </source>
</reference>
<organism evidence="1 2">
    <name type="scientific">Cucumis sativus</name>
    <name type="common">Cucumber</name>
    <dbReference type="NCBI Taxonomy" id="3659"/>
    <lineage>
        <taxon>Eukaryota</taxon>
        <taxon>Viridiplantae</taxon>
        <taxon>Streptophyta</taxon>
        <taxon>Embryophyta</taxon>
        <taxon>Tracheophyta</taxon>
        <taxon>Spermatophyta</taxon>
        <taxon>Magnoliopsida</taxon>
        <taxon>eudicotyledons</taxon>
        <taxon>Gunneridae</taxon>
        <taxon>Pentapetalae</taxon>
        <taxon>rosids</taxon>
        <taxon>fabids</taxon>
        <taxon>Cucurbitales</taxon>
        <taxon>Cucurbitaceae</taxon>
        <taxon>Benincaseae</taxon>
        <taxon>Cucumis</taxon>
    </lineage>
</organism>